<keyword evidence="3" id="KW-0963">Cytoplasm</keyword>
<dbReference type="InterPro" id="IPR029001">
    <property type="entry name" value="ITPase-like_fam"/>
</dbReference>
<dbReference type="GO" id="GO:0009117">
    <property type="term" value="P:nucleotide metabolic process"/>
    <property type="evidence" value="ECO:0007669"/>
    <property type="project" value="UniProtKB-KW"/>
</dbReference>
<proteinExistence type="inferred from homology"/>
<gene>
    <name evidence="4" type="ORF">KTA_31110</name>
</gene>
<feature type="active site" description="Proton acceptor" evidence="3">
    <location>
        <position position="85"/>
    </location>
</feature>
<dbReference type="PANTHER" id="PTHR43213:SF5">
    <property type="entry name" value="BIFUNCTIONAL DTTP_UTP PYROPHOSPHATASE_METHYLTRANSFERASE PROTEIN-RELATED"/>
    <property type="match status" value="1"/>
</dbReference>
<dbReference type="Gene3D" id="3.90.950.10">
    <property type="match status" value="1"/>
</dbReference>
<dbReference type="NCBIfam" id="TIGR00172">
    <property type="entry name" value="maf"/>
    <property type="match status" value="1"/>
</dbReference>
<keyword evidence="3" id="KW-0546">Nucleotide metabolism</keyword>
<sequence>MNDRGCEGRQRLPVVLLASASPRRRQLMAQLGLPFKTAVPPLDEEQLESGYTGPAEELGRWLAERKAEAALTLPEAAGCLVVTADTTVILDGVSQGKPHDADHARAILRRLRGRWHQVITGVALAVPSQGQEASESGAAGEEQRSAVIRSGQCVTPVLMRSYSDEEIEAYIASGDPLDKAGAYGIQNPDFQLPERIAGCYLNVVGFPLCTLSALLQASGLTLPAPPTAQARPQPGHLCPWSERCLLQPGKSMI</sequence>
<protein>
    <recommendedName>
        <fullName evidence="3">dTTP/UTP pyrophosphatase</fullName>
        <shortName evidence="3">dTTPase/UTPase</shortName>
        <ecNumber evidence="3">3.6.1.9</ecNumber>
    </recommendedName>
    <alternativeName>
        <fullName evidence="3">Nucleoside triphosphate pyrophosphatase</fullName>
    </alternativeName>
    <alternativeName>
        <fullName evidence="3">Nucleotide pyrophosphatase</fullName>
        <shortName evidence="3">Nucleotide PPase</shortName>
    </alternativeName>
</protein>
<dbReference type="Pfam" id="PF02545">
    <property type="entry name" value="Maf"/>
    <property type="match status" value="1"/>
</dbReference>
<feature type="site" description="Important for substrate specificity" evidence="3">
    <location>
        <position position="23"/>
    </location>
</feature>
<dbReference type="InterPro" id="IPR003697">
    <property type="entry name" value="Maf-like"/>
</dbReference>
<feature type="site" description="Important for substrate specificity" evidence="3">
    <location>
        <position position="86"/>
    </location>
</feature>
<comment type="catalytic activity">
    <reaction evidence="3">
        <text>UTP + H2O = UMP + diphosphate + H(+)</text>
        <dbReference type="Rhea" id="RHEA:29395"/>
        <dbReference type="ChEBI" id="CHEBI:15377"/>
        <dbReference type="ChEBI" id="CHEBI:15378"/>
        <dbReference type="ChEBI" id="CHEBI:33019"/>
        <dbReference type="ChEBI" id="CHEBI:46398"/>
        <dbReference type="ChEBI" id="CHEBI:57865"/>
        <dbReference type="EC" id="3.6.1.9"/>
    </reaction>
</comment>
<comment type="cofactor">
    <cofactor evidence="1 3">
        <name>a divalent metal cation</name>
        <dbReference type="ChEBI" id="CHEBI:60240"/>
    </cofactor>
</comment>
<dbReference type="PANTHER" id="PTHR43213">
    <property type="entry name" value="BIFUNCTIONAL DTTP/UTP PYROPHOSPHATASE/METHYLTRANSFERASE PROTEIN-RELATED"/>
    <property type="match status" value="1"/>
</dbReference>
<organism evidence="4">
    <name type="scientific">Thermogemmatispora argillosa</name>
    <dbReference type="NCBI Taxonomy" id="2045280"/>
    <lineage>
        <taxon>Bacteria</taxon>
        <taxon>Bacillati</taxon>
        <taxon>Chloroflexota</taxon>
        <taxon>Ktedonobacteria</taxon>
        <taxon>Thermogemmatisporales</taxon>
        <taxon>Thermogemmatisporaceae</taxon>
        <taxon>Thermogemmatispora</taxon>
    </lineage>
</organism>
<name>A0A455T606_9CHLR</name>
<comment type="catalytic activity">
    <reaction evidence="3">
        <text>dTTP + H2O = dTMP + diphosphate + H(+)</text>
        <dbReference type="Rhea" id="RHEA:28534"/>
        <dbReference type="ChEBI" id="CHEBI:15377"/>
        <dbReference type="ChEBI" id="CHEBI:15378"/>
        <dbReference type="ChEBI" id="CHEBI:33019"/>
        <dbReference type="ChEBI" id="CHEBI:37568"/>
        <dbReference type="ChEBI" id="CHEBI:63528"/>
        <dbReference type="EC" id="3.6.1.9"/>
    </reaction>
</comment>
<keyword evidence="2 3" id="KW-0378">Hydrolase</keyword>
<comment type="subcellular location">
    <subcellularLocation>
        <location evidence="3">Cytoplasm</location>
    </subcellularLocation>
</comment>
<evidence type="ECO:0000256" key="1">
    <source>
        <dbReference type="ARBA" id="ARBA00001968"/>
    </source>
</evidence>
<dbReference type="SUPFAM" id="SSF52972">
    <property type="entry name" value="ITPase-like"/>
    <property type="match status" value="1"/>
</dbReference>
<comment type="function">
    <text evidence="3">Nucleoside triphosphate pyrophosphatase that hydrolyzes dTTP and UTP. May have a dual role in cell division arrest and in preventing the incorporation of modified nucleotides into cellular nucleic acids.</text>
</comment>
<dbReference type="EMBL" id="AP019377">
    <property type="protein sequence ID" value="BBH94912.1"/>
    <property type="molecule type" value="Genomic_DNA"/>
</dbReference>
<accession>A0A455T606</accession>
<dbReference type="HAMAP" id="MF_00528">
    <property type="entry name" value="Maf"/>
    <property type="match status" value="1"/>
</dbReference>
<dbReference type="AlphaFoldDB" id="A0A455T606"/>
<dbReference type="CDD" id="cd00555">
    <property type="entry name" value="Maf"/>
    <property type="match status" value="1"/>
</dbReference>
<comment type="similarity">
    <text evidence="3">Belongs to the Maf family. YhdE subfamily.</text>
</comment>
<evidence type="ECO:0000256" key="2">
    <source>
        <dbReference type="ARBA" id="ARBA00022801"/>
    </source>
</evidence>
<reference evidence="4" key="1">
    <citation type="submission" date="2018-12" db="EMBL/GenBank/DDBJ databases">
        <title>Novel natural products biosynthetic potential of the class Ktedonobacteria.</title>
        <authorList>
            <person name="Zheng Y."/>
            <person name="Saitou A."/>
            <person name="Wang C.M."/>
            <person name="Toyoda A."/>
            <person name="Minakuchi Y."/>
            <person name="Sekiguchi Y."/>
            <person name="Ueda K."/>
            <person name="Takano H."/>
            <person name="Sakai Y."/>
            <person name="Yokota A."/>
            <person name="Yabe S."/>
        </authorList>
    </citation>
    <scope>NUCLEOTIDE SEQUENCE</scope>
    <source>
        <strain evidence="4">A3-2</strain>
    </source>
</reference>
<feature type="site" description="Important for substrate specificity" evidence="3">
    <location>
        <position position="186"/>
    </location>
</feature>
<evidence type="ECO:0000256" key="3">
    <source>
        <dbReference type="HAMAP-Rule" id="MF_00528"/>
    </source>
</evidence>
<dbReference type="EC" id="3.6.1.9" evidence="3"/>
<dbReference type="GO" id="GO:0005737">
    <property type="term" value="C:cytoplasm"/>
    <property type="evidence" value="ECO:0007669"/>
    <property type="project" value="UniProtKB-SubCell"/>
</dbReference>
<dbReference type="GO" id="GO:0036221">
    <property type="term" value="F:UTP diphosphatase activity"/>
    <property type="evidence" value="ECO:0007669"/>
    <property type="project" value="RHEA"/>
</dbReference>
<evidence type="ECO:0000313" key="4">
    <source>
        <dbReference type="EMBL" id="BBH94912.1"/>
    </source>
</evidence>
<dbReference type="GO" id="GO:0036218">
    <property type="term" value="F:dTTP diphosphatase activity"/>
    <property type="evidence" value="ECO:0007669"/>
    <property type="project" value="RHEA"/>
</dbReference>
<comment type="caution">
    <text evidence="3">Lacks conserved residue(s) required for the propagation of feature annotation.</text>
</comment>